<dbReference type="EMBL" id="AAHGAK010000051">
    <property type="protein sequence ID" value="EBV6846077.1"/>
    <property type="molecule type" value="Genomic_DNA"/>
</dbReference>
<evidence type="ECO:0000313" key="2">
    <source>
        <dbReference type="EMBL" id="EBV6846077.1"/>
    </source>
</evidence>
<gene>
    <name evidence="2" type="ORF">VO03_23215</name>
</gene>
<organism evidence="2">
    <name type="scientific">Salmonella hadar</name>
    <dbReference type="NCBI Taxonomy" id="149385"/>
    <lineage>
        <taxon>Bacteria</taxon>
        <taxon>Pseudomonadati</taxon>
        <taxon>Pseudomonadota</taxon>
        <taxon>Gammaproteobacteria</taxon>
        <taxon>Enterobacterales</taxon>
        <taxon>Enterobacteriaceae</taxon>
        <taxon>Salmonella</taxon>
    </lineage>
</organism>
<keyword evidence="1" id="KW-1133">Transmembrane helix</keyword>
<keyword evidence="1" id="KW-0472">Membrane</keyword>
<evidence type="ECO:0000256" key="1">
    <source>
        <dbReference type="SAM" id="Phobius"/>
    </source>
</evidence>
<keyword evidence="1" id="KW-0812">Transmembrane</keyword>
<feature type="non-terminal residue" evidence="2">
    <location>
        <position position="1"/>
    </location>
</feature>
<proteinExistence type="predicted"/>
<dbReference type="AlphaFoldDB" id="A0A5V9PIX3"/>
<feature type="transmembrane region" description="Helical" evidence="1">
    <location>
        <begin position="6"/>
        <end position="25"/>
    </location>
</feature>
<comment type="caution">
    <text evidence="2">The sequence shown here is derived from an EMBL/GenBank/DDBJ whole genome shotgun (WGS) entry which is preliminary data.</text>
</comment>
<protein>
    <submittedName>
        <fullName evidence="2">Oxaloacetate decarboxylase beta chain</fullName>
    </submittedName>
</protein>
<reference evidence="2" key="1">
    <citation type="submission" date="2018-07" db="EMBL/GenBank/DDBJ databases">
        <authorList>
            <consortium name="GenomeTrakr network: Whole genome sequencing for foodborne pathogen traceback"/>
        </authorList>
    </citation>
    <scope>NUCLEOTIDE SEQUENCE</scope>
    <source>
        <strain evidence="2">NY-N11240</strain>
    </source>
</reference>
<accession>A0A5V9PIX3</accession>
<sequence length="27" mass="2642">HAMGPNVAGVIGSAIAAGVMLKYVLAM</sequence>
<name>A0A5V9PIX3_SALHA</name>